<dbReference type="RefSeq" id="WP_168907336.1">
    <property type="nucleotide sequence ID" value="NZ_CP051428.1"/>
</dbReference>
<sequence length="154" mass="16166">MIDSDASIRTSYIGSAELISIGLASVIQFGDTGSVNARVTGLAVQRQLDHRAGGEVDFAGYSLFVKPFNLVEEESAEAADVRTIRSNPCPAIQVGCVNVIAYSSASVLLGGNAVEVNLESRLKHFRQFAYALTASTEPTPEAAALIQSTETSGA</sequence>
<dbReference type="Pfam" id="PF10970">
    <property type="entry name" value="GerPE"/>
    <property type="match status" value="1"/>
</dbReference>
<accession>A0A6H2GWI6</accession>
<organism evidence="1 2">
    <name type="scientific">Paenibacillus albicereus</name>
    <dbReference type="NCBI Taxonomy" id="2726185"/>
    <lineage>
        <taxon>Bacteria</taxon>
        <taxon>Bacillati</taxon>
        <taxon>Bacillota</taxon>
        <taxon>Bacilli</taxon>
        <taxon>Bacillales</taxon>
        <taxon>Paenibacillaceae</taxon>
        <taxon>Paenibacillus</taxon>
    </lineage>
</organism>
<dbReference type="EMBL" id="CP051428">
    <property type="protein sequence ID" value="QJC51752.1"/>
    <property type="molecule type" value="Genomic_DNA"/>
</dbReference>
<dbReference type="KEGG" id="palr:HGI30_09465"/>
<keyword evidence="2" id="KW-1185">Reference proteome</keyword>
<dbReference type="InterPro" id="IPR024496">
    <property type="entry name" value="Spore_germ_GerPE"/>
</dbReference>
<reference evidence="1 2" key="1">
    <citation type="submission" date="2020-04" db="EMBL/GenBank/DDBJ databases">
        <title>Novel Paenibacillus strain UniB2 isolated from commercial digestive syrup.</title>
        <authorList>
            <person name="Thorat V."/>
            <person name="Kirdat K."/>
            <person name="Tiwarekar B."/>
            <person name="Yadav A."/>
        </authorList>
    </citation>
    <scope>NUCLEOTIDE SEQUENCE [LARGE SCALE GENOMIC DNA]</scope>
    <source>
        <strain evidence="1 2">UniB2</strain>
    </source>
</reference>
<proteinExistence type="predicted"/>
<dbReference type="Proteomes" id="UP000502136">
    <property type="component" value="Chromosome"/>
</dbReference>
<dbReference type="AlphaFoldDB" id="A0A6H2GWI6"/>
<evidence type="ECO:0000313" key="2">
    <source>
        <dbReference type="Proteomes" id="UP000502136"/>
    </source>
</evidence>
<name>A0A6H2GWI6_9BACL</name>
<protein>
    <submittedName>
        <fullName evidence="1">Spore germination protein GerPE</fullName>
    </submittedName>
</protein>
<gene>
    <name evidence="1" type="ORF">HGI30_09465</name>
</gene>
<evidence type="ECO:0000313" key="1">
    <source>
        <dbReference type="EMBL" id="QJC51752.1"/>
    </source>
</evidence>